<dbReference type="PROSITE" id="PS51186">
    <property type="entry name" value="GNAT"/>
    <property type="match status" value="1"/>
</dbReference>
<dbReference type="Proteomes" id="UP000036771">
    <property type="component" value="Unassembled WGS sequence"/>
</dbReference>
<feature type="domain" description="N-acetyltransferase" evidence="1">
    <location>
        <begin position="29"/>
        <end position="192"/>
    </location>
</feature>
<reference evidence="2 3" key="1">
    <citation type="submission" date="2015-03" db="EMBL/GenBank/DDBJ databases">
        <title>Caedibacter varicaedens, whole genome shotgun sequence.</title>
        <authorList>
            <person name="Suzuki H."/>
            <person name="Dapper A.L."/>
            <person name="Gibson A.K."/>
            <person name="Jackson C."/>
            <person name="Lee H."/>
            <person name="Pejaver V.R."/>
            <person name="Doak T."/>
            <person name="Lynch M."/>
        </authorList>
    </citation>
    <scope>NUCLEOTIDE SEQUENCE [LARGE SCALE GENOMIC DNA]</scope>
</reference>
<proteinExistence type="predicted"/>
<organism evidence="2 3">
    <name type="scientific">Caedimonas varicaedens</name>
    <dbReference type="NCBI Taxonomy" id="1629334"/>
    <lineage>
        <taxon>Bacteria</taxon>
        <taxon>Pseudomonadati</taxon>
        <taxon>Pseudomonadota</taxon>
        <taxon>Alphaproteobacteria</taxon>
        <taxon>Holosporales</taxon>
        <taxon>Caedimonadaceae</taxon>
        <taxon>Caedimonas</taxon>
    </lineage>
</organism>
<dbReference type="Gene3D" id="3.40.630.30">
    <property type="match status" value="1"/>
</dbReference>
<protein>
    <recommendedName>
        <fullName evidence="1">N-acetyltransferase domain-containing protein</fullName>
    </recommendedName>
</protein>
<dbReference type="STRING" id="1629334.Cva_01505"/>
<dbReference type="AlphaFoldDB" id="A0A0K8ME83"/>
<dbReference type="EMBL" id="BBVC01000097">
    <property type="protein sequence ID" value="GAO98836.1"/>
    <property type="molecule type" value="Genomic_DNA"/>
</dbReference>
<dbReference type="InterPro" id="IPR016181">
    <property type="entry name" value="Acyl_CoA_acyltransferase"/>
</dbReference>
<keyword evidence="3" id="KW-1185">Reference proteome</keyword>
<gene>
    <name evidence="2" type="ORF">Cva_01505</name>
</gene>
<name>A0A0K8ME83_9PROT</name>
<dbReference type="InterPro" id="IPR000182">
    <property type="entry name" value="GNAT_dom"/>
</dbReference>
<sequence length="323" mass="36947">MHNMTSCNSKLSWENAVDPVHLPESLMPIVFMDAQELQEWQGALSEFDKQFTYPLDAEHKFHVSHGAHYNAYFDRIGESRHALIHTREGKVIAIISFIRKQIELAGRPYYALYVADLKIDRAYRGKGLAQKFYAYLLSNPRSLWFYVGCPLLFFVGMEGAKGTIMRGFKGFWSQIFLKPLGSMKIYMISPQELLKKFPEKITEKIDFICNLSSAHNAHSMNQYFDCSGVLDFYFDKNPASSKVAHLNTGTVQGEEFLAKLHTVTQTIKNDFDFISFALDERRQDLISAFEEKGIVTKTRAVLGGVTFIPRLRRGIISLNTDEI</sequence>
<dbReference type="SUPFAM" id="SSF55729">
    <property type="entry name" value="Acyl-CoA N-acyltransferases (Nat)"/>
    <property type="match status" value="1"/>
</dbReference>
<accession>A0A0K8ME83</accession>
<dbReference type="GO" id="GO:0016747">
    <property type="term" value="F:acyltransferase activity, transferring groups other than amino-acyl groups"/>
    <property type="evidence" value="ECO:0007669"/>
    <property type="project" value="InterPro"/>
</dbReference>
<dbReference type="OrthoDB" id="9805924at2"/>
<comment type="caution">
    <text evidence="2">The sequence shown here is derived from an EMBL/GenBank/DDBJ whole genome shotgun (WGS) entry which is preliminary data.</text>
</comment>
<evidence type="ECO:0000313" key="3">
    <source>
        <dbReference type="Proteomes" id="UP000036771"/>
    </source>
</evidence>
<evidence type="ECO:0000313" key="2">
    <source>
        <dbReference type="EMBL" id="GAO98836.1"/>
    </source>
</evidence>
<evidence type="ECO:0000259" key="1">
    <source>
        <dbReference type="PROSITE" id="PS51186"/>
    </source>
</evidence>